<proteinExistence type="predicted"/>
<dbReference type="EMBL" id="SDIL01000042">
    <property type="protein sequence ID" value="RXK38755.1"/>
    <property type="molecule type" value="Genomic_DNA"/>
</dbReference>
<feature type="region of interest" description="Disordered" evidence="1">
    <location>
        <begin position="1"/>
        <end position="91"/>
    </location>
</feature>
<evidence type="ECO:0000256" key="1">
    <source>
        <dbReference type="SAM" id="MobiDB-lite"/>
    </source>
</evidence>
<evidence type="ECO:0000313" key="2">
    <source>
        <dbReference type="EMBL" id="RXK38755.1"/>
    </source>
</evidence>
<dbReference type="Proteomes" id="UP000289152">
    <property type="component" value="Unassembled WGS sequence"/>
</dbReference>
<feature type="compositionally biased region" description="Acidic residues" evidence="1">
    <location>
        <begin position="21"/>
        <end position="42"/>
    </location>
</feature>
<feature type="compositionally biased region" description="Polar residues" evidence="1">
    <location>
        <begin position="341"/>
        <end position="352"/>
    </location>
</feature>
<dbReference type="InParanoid" id="A0A4Q1BLS1"/>
<organism evidence="2 3">
    <name type="scientific">Tremella mesenterica</name>
    <name type="common">Jelly fungus</name>
    <dbReference type="NCBI Taxonomy" id="5217"/>
    <lineage>
        <taxon>Eukaryota</taxon>
        <taxon>Fungi</taxon>
        <taxon>Dikarya</taxon>
        <taxon>Basidiomycota</taxon>
        <taxon>Agaricomycotina</taxon>
        <taxon>Tremellomycetes</taxon>
        <taxon>Tremellales</taxon>
        <taxon>Tremellaceae</taxon>
        <taxon>Tremella</taxon>
    </lineage>
</organism>
<dbReference type="VEuPathDB" id="FungiDB:TREMEDRAFT_64830"/>
<reference evidence="2 3" key="1">
    <citation type="submission" date="2016-06" db="EMBL/GenBank/DDBJ databases">
        <title>Evolution of pathogenesis and genome organization in the Tremellales.</title>
        <authorList>
            <person name="Cuomo C."/>
            <person name="Litvintseva A."/>
            <person name="Heitman J."/>
            <person name="Chen Y."/>
            <person name="Sun S."/>
            <person name="Springer D."/>
            <person name="Dromer F."/>
            <person name="Young S."/>
            <person name="Zeng Q."/>
            <person name="Chapman S."/>
            <person name="Gujja S."/>
            <person name="Saif S."/>
            <person name="Birren B."/>
        </authorList>
    </citation>
    <scope>NUCLEOTIDE SEQUENCE [LARGE SCALE GENOMIC DNA]</scope>
    <source>
        <strain evidence="2 3">ATCC 28783</strain>
    </source>
</reference>
<accession>A0A4Q1BLS1</accession>
<keyword evidence="3" id="KW-1185">Reference proteome</keyword>
<gene>
    <name evidence="2" type="ORF">M231_03931</name>
</gene>
<protein>
    <submittedName>
        <fullName evidence="2">Uncharacterized protein</fullName>
    </submittedName>
</protein>
<feature type="compositionally biased region" description="Polar residues" evidence="1">
    <location>
        <begin position="365"/>
        <end position="377"/>
    </location>
</feature>
<feature type="compositionally biased region" description="Polar residues" evidence="1">
    <location>
        <begin position="68"/>
        <end position="85"/>
    </location>
</feature>
<comment type="caution">
    <text evidence="2">The sequence shown here is derived from an EMBL/GenBank/DDBJ whole genome shotgun (WGS) entry which is preliminary data.</text>
</comment>
<sequence>MQRQTTSPSMVPPMAGMSTQGEEEWDQEETGSSGEEESEGEGSESVSEGSNVEMDPSGPNGPPPSNPTLNSPQTAPLRSSQSGGQPSRLPLNRTMSLSSQAVAPTGNGYSKKNVESTAEDLSTKLNYNGITKQVLYDYMTSRGTTNSDRVKAAFEALTDGAAKLRESGEDTYQSGRVVGWQQRLNYYTNTIVPGVSELQPKLKPIPRPIPSSFSMYGMESALPSMDEGQEFIPSMPGMPRMPMRSGTIPSMSQPSMGGPPGLSGSSTFPMEMGTGMGMGGGMEMGGGMGMGMGRGMARPPPSSSANGPSGMGPSGMGRSGPTGPPRTARGSMGPSGHPSILRNNAQSFQNFSGIPDEIPMGRGMPTSTGTNVSNPSTRGPPLTSVPSSEATKPKKKKVTIDTESTSSRPAGTEAGTKTKKKHHHHHSGKGKSGSKASTESKRTVGILQGFFSTGSSQMKW</sequence>
<name>A0A4Q1BLS1_TREME</name>
<feature type="compositionally biased region" description="Basic residues" evidence="1">
    <location>
        <begin position="417"/>
        <end position="429"/>
    </location>
</feature>
<feature type="region of interest" description="Disordered" evidence="1">
    <location>
        <begin position="290"/>
        <end position="443"/>
    </location>
</feature>
<feature type="compositionally biased region" description="Gly residues" evidence="1">
    <location>
        <begin position="309"/>
        <end position="320"/>
    </location>
</feature>
<evidence type="ECO:0000313" key="3">
    <source>
        <dbReference type="Proteomes" id="UP000289152"/>
    </source>
</evidence>
<dbReference type="AlphaFoldDB" id="A0A4Q1BLS1"/>
<feature type="compositionally biased region" description="Low complexity" evidence="1">
    <location>
        <begin position="321"/>
        <end position="331"/>
    </location>
</feature>